<sequence>MNHHRIAIGHAACAGAHIAHGDGLVAVDQQRDFGRQREHPRDLPQHARGIDHRRARLHACNLPTVDHHAAGIRVSRVINHLRGHAGRLDAVAQLQQLAQLGVLLQQQLDLIGLLRHGSHSGLGLVAALLRIFQRLEVARAAAGELHRLEHQPLNGHEHRANALAHRLGDVKTRIRHHQKQRQGAVEGQSSEGRRTLLEKRWRLAIKRA</sequence>
<dbReference type="EMBL" id="VSSQ01041865">
    <property type="protein sequence ID" value="MPM95351.1"/>
    <property type="molecule type" value="Genomic_DNA"/>
</dbReference>
<comment type="caution">
    <text evidence="1">The sequence shown here is derived from an EMBL/GenBank/DDBJ whole genome shotgun (WGS) entry which is preliminary data.</text>
</comment>
<reference evidence="1" key="1">
    <citation type="submission" date="2019-08" db="EMBL/GenBank/DDBJ databases">
        <authorList>
            <person name="Kucharzyk K."/>
            <person name="Murdoch R.W."/>
            <person name="Higgins S."/>
            <person name="Loffler F."/>
        </authorList>
    </citation>
    <scope>NUCLEOTIDE SEQUENCE</scope>
</reference>
<organism evidence="1">
    <name type="scientific">bioreactor metagenome</name>
    <dbReference type="NCBI Taxonomy" id="1076179"/>
    <lineage>
        <taxon>unclassified sequences</taxon>
        <taxon>metagenomes</taxon>
        <taxon>ecological metagenomes</taxon>
    </lineage>
</organism>
<accession>A0A645E1C2</accession>
<protein>
    <submittedName>
        <fullName evidence="1">Uncharacterized protein</fullName>
    </submittedName>
</protein>
<evidence type="ECO:0000313" key="1">
    <source>
        <dbReference type="EMBL" id="MPM95351.1"/>
    </source>
</evidence>
<gene>
    <name evidence="1" type="ORF">SDC9_142505</name>
</gene>
<proteinExistence type="predicted"/>
<dbReference type="AlphaFoldDB" id="A0A645E1C2"/>
<name>A0A645E1C2_9ZZZZ</name>